<keyword evidence="7" id="KW-1185">Reference proteome</keyword>
<sequence length="191" mass="21359">MLSECRKVFVYGMSLSVYECVVLVGLKRAAVLVKVTHLQTLRVSDSDRMMGLLSLLLLFSTTLLMSTSSSHASGAVTPCCIEMKGTMVRRDLIKRYYIQDTAMCNIKAVTFVTVKGIRICSDPSNPWAKKTMQYLDNKNKPHTLKKHHITSTTTTTTTATQPAKYNPHKTTFSAHNPKIASQWPTTLTTRQ</sequence>
<evidence type="ECO:0000259" key="3">
    <source>
        <dbReference type="SMART" id="SM00199"/>
    </source>
</evidence>
<name>A0A060YLD7_ONCMY</name>
<dbReference type="InterPro" id="IPR036048">
    <property type="entry name" value="Interleukin_8-like_sf"/>
</dbReference>
<organism evidence="4 6">
    <name type="scientific">Oncorhynchus mykiss</name>
    <name type="common">Rainbow trout</name>
    <name type="synonym">Salmo gairdneri</name>
    <dbReference type="NCBI Taxonomy" id="8022"/>
    <lineage>
        <taxon>Eukaryota</taxon>
        <taxon>Metazoa</taxon>
        <taxon>Chordata</taxon>
        <taxon>Craniata</taxon>
        <taxon>Vertebrata</taxon>
        <taxon>Euteleostomi</taxon>
        <taxon>Actinopterygii</taxon>
        <taxon>Neopterygii</taxon>
        <taxon>Teleostei</taxon>
        <taxon>Protacanthopterygii</taxon>
        <taxon>Salmoniformes</taxon>
        <taxon>Salmonidae</taxon>
        <taxon>Salmoninae</taxon>
        <taxon>Oncorhynchus</taxon>
    </lineage>
</organism>
<dbReference type="Proteomes" id="UP000193380">
    <property type="component" value="Unassembled WGS sequence"/>
</dbReference>
<accession>A0A8C7M621</accession>
<dbReference type="OrthoDB" id="9930747at2759"/>
<dbReference type="PaxDb" id="8022-A0A060YLD7"/>
<dbReference type="GeneTree" id="ENSGT00980000200268"/>
<dbReference type="SMART" id="SM00199">
    <property type="entry name" value="SCY"/>
    <property type="match status" value="1"/>
</dbReference>
<dbReference type="KEGG" id="omy:110530655"/>
<keyword evidence="1" id="KW-0202">Cytokine</keyword>
<evidence type="ECO:0000313" key="7">
    <source>
        <dbReference type="Proteomes" id="UP000694395"/>
    </source>
</evidence>
<dbReference type="Pfam" id="PF00048">
    <property type="entry name" value="IL8"/>
    <property type="match status" value="1"/>
</dbReference>
<gene>
    <name evidence="5" type="primary">LOC110530655</name>
    <name evidence="4" type="ORF">GSONMT00046904001</name>
</gene>
<dbReference type="GO" id="GO:0005615">
    <property type="term" value="C:extracellular space"/>
    <property type="evidence" value="ECO:0007669"/>
    <property type="project" value="UniProtKB-KW"/>
</dbReference>
<dbReference type="InterPro" id="IPR039809">
    <property type="entry name" value="Chemokine_b/g/d"/>
</dbReference>
<accession>A0A060YLD7</accession>
<proteinExistence type="predicted"/>
<reference evidence="5 7" key="3">
    <citation type="submission" date="2020-07" db="EMBL/GenBank/DDBJ databases">
        <title>A long reads based de novo assembly of the rainbow trout Arlee double haploid line genome.</title>
        <authorList>
            <person name="Gao G."/>
            <person name="Palti Y."/>
        </authorList>
    </citation>
    <scope>NUCLEOTIDE SEQUENCE [LARGE SCALE GENOMIC DNA]</scope>
</reference>
<dbReference type="SUPFAM" id="SSF54117">
    <property type="entry name" value="Interleukin 8-like chemokines"/>
    <property type="match status" value="1"/>
</dbReference>
<dbReference type="InterPro" id="IPR001811">
    <property type="entry name" value="Chemokine_IL8-like_dom"/>
</dbReference>
<protein>
    <recommendedName>
        <fullName evidence="3">Chemokine interleukin-8-like domain-containing protein</fullName>
    </recommendedName>
</protein>
<feature type="region of interest" description="Disordered" evidence="2">
    <location>
        <begin position="149"/>
        <end position="175"/>
    </location>
</feature>
<evidence type="ECO:0000313" key="6">
    <source>
        <dbReference type="Proteomes" id="UP000193380"/>
    </source>
</evidence>
<evidence type="ECO:0000256" key="2">
    <source>
        <dbReference type="SAM" id="MobiDB-lite"/>
    </source>
</evidence>
<evidence type="ECO:0000313" key="5">
    <source>
        <dbReference type="Ensembl" id="ENSOMYP00000005678.2"/>
    </source>
</evidence>
<dbReference type="RefSeq" id="XP_021469547.1">
    <property type="nucleotide sequence ID" value="XM_021613872.2"/>
</dbReference>
<dbReference type="Proteomes" id="UP000694395">
    <property type="component" value="Chromosome 8"/>
</dbReference>
<dbReference type="CDD" id="cd00169">
    <property type="entry name" value="Chemokine"/>
    <property type="match status" value="1"/>
</dbReference>
<dbReference type="EMBL" id="FR910017">
    <property type="protein sequence ID" value="CDQ89965.1"/>
    <property type="molecule type" value="Genomic_DNA"/>
</dbReference>
<feature type="compositionally biased region" description="Low complexity" evidence="2">
    <location>
        <begin position="150"/>
        <end position="160"/>
    </location>
</feature>
<evidence type="ECO:0000256" key="1">
    <source>
        <dbReference type="ARBA" id="ARBA00022514"/>
    </source>
</evidence>
<feature type="domain" description="Chemokine interleukin-8-like" evidence="3">
    <location>
        <begin position="76"/>
        <end position="135"/>
    </location>
</feature>
<dbReference type="GO" id="GO:0006955">
    <property type="term" value="P:immune response"/>
    <property type="evidence" value="ECO:0007669"/>
    <property type="project" value="InterPro"/>
</dbReference>
<dbReference type="Ensembl" id="ENSOMYT00000006322.2">
    <property type="protein sequence ID" value="ENSOMYP00000005678.2"/>
    <property type="gene ID" value="ENSOMYG00000002922.2"/>
</dbReference>
<dbReference type="GeneID" id="110530655"/>
<evidence type="ECO:0000313" key="4">
    <source>
        <dbReference type="EMBL" id="CDQ89965.1"/>
    </source>
</evidence>
<reference evidence="4" key="1">
    <citation type="journal article" date="2014" name="Nat. Commun.">
        <title>The rainbow trout genome provides novel insights into evolution after whole-genome duplication in vertebrates.</title>
        <authorList>
            <person name="Berthelot C."/>
            <person name="Brunet F."/>
            <person name="Chalopin D."/>
            <person name="Juanchich A."/>
            <person name="Bernard M."/>
            <person name="Noel B."/>
            <person name="Bento P."/>
            <person name="Da Silva C."/>
            <person name="Labadie K."/>
            <person name="Alberti A."/>
            <person name="Aury J.M."/>
            <person name="Louis A."/>
            <person name="Dehais P."/>
            <person name="Bardou P."/>
            <person name="Montfort J."/>
            <person name="Klopp C."/>
            <person name="Cabau C."/>
            <person name="Gaspin C."/>
            <person name="Thorgaard G.H."/>
            <person name="Boussaha M."/>
            <person name="Quillet E."/>
            <person name="Guyomard R."/>
            <person name="Galiana D."/>
            <person name="Bobe J."/>
            <person name="Volff J.N."/>
            <person name="Genet C."/>
            <person name="Wincker P."/>
            <person name="Jaillon O."/>
            <person name="Roest Crollius H."/>
            <person name="Guiguen Y."/>
        </authorList>
    </citation>
    <scope>NUCLEOTIDE SEQUENCE [LARGE SCALE GENOMIC DNA]</scope>
</reference>
<dbReference type="Gene3D" id="2.40.50.40">
    <property type="match status" value="1"/>
</dbReference>
<dbReference type="AlphaFoldDB" id="A0A060YLD7"/>
<dbReference type="PANTHER" id="PTHR12015">
    <property type="entry name" value="SMALL INDUCIBLE CYTOKINE A"/>
    <property type="match status" value="1"/>
</dbReference>
<reference evidence="4" key="2">
    <citation type="submission" date="2014-03" db="EMBL/GenBank/DDBJ databases">
        <authorList>
            <person name="Genoscope - CEA"/>
        </authorList>
    </citation>
    <scope>NUCLEOTIDE SEQUENCE</scope>
</reference>
<dbReference type="GO" id="GO:0008009">
    <property type="term" value="F:chemokine activity"/>
    <property type="evidence" value="ECO:0007669"/>
    <property type="project" value="InterPro"/>
</dbReference>
<reference evidence="5" key="4">
    <citation type="submission" date="2025-05" db="UniProtKB">
        <authorList>
            <consortium name="Ensembl"/>
        </authorList>
    </citation>
    <scope>IDENTIFICATION</scope>
</reference>